<reference evidence="4" key="2">
    <citation type="submission" date="2019-09" db="UniProtKB">
        <authorList>
            <consortium name="WormBaseParasite"/>
        </authorList>
    </citation>
    <scope>IDENTIFICATION</scope>
</reference>
<gene>
    <name evidence="2" type="ORF">HPBE_LOCUS12788</name>
</gene>
<organism evidence="3 4">
    <name type="scientific">Heligmosomoides polygyrus</name>
    <name type="common">Parasitic roundworm</name>
    <dbReference type="NCBI Taxonomy" id="6339"/>
    <lineage>
        <taxon>Eukaryota</taxon>
        <taxon>Metazoa</taxon>
        <taxon>Ecdysozoa</taxon>
        <taxon>Nematoda</taxon>
        <taxon>Chromadorea</taxon>
        <taxon>Rhabditida</taxon>
        <taxon>Rhabditina</taxon>
        <taxon>Rhabditomorpha</taxon>
        <taxon>Strongyloidea</taxon>
        <taxon>Heligmosomidae</taxon>
        <taxon>Heligmosomoides</taxon>
    </lineage>
</organism>
<reference evidence="2 3" key="1">
    <citation type="submission" date="2018-11" db="EMBL/GenBank/DDBJ databases">
        <authorList>
            <consortium name="Pathogen Informatics"/>
        </authorList>
    </citation>
    <scope>NUCLEOTIDE SEQUENCE [LARGE SCALE GENOMIC DNA]</scope>
</reference>
<name>A0A183FWH5_HELPZ</name>
<dbReference type="AlphaFoldDB" id="A0A183FWH5"/>
<dbReference type="Proteomes" id="UP000050761">
    <property type="component" value="Unassembled WGS sequence"/>
</dbReference>
<evidence type="ECO:0000313" key="3">
    <source>
        <dbReference type="Proteomes" id="UP000050761"/>
    </source>
</evidence>
<feature type="region of interest" description="Disordered" evidence="1">
    <location>
        <begin position="200"/>
        <end position="364"/>
    </location>
</feature>
<accession>A0A183FWH5</accession>
<dbReference type="EMBL" id="UZAH01027640">
    <property type="protein sequence ID" value="VDO93618.1"/>
    <property type="molecule type" value="Genomic_DNA"/>
</dbReference>
<dbReference type="SUPFAM" id="SSF49447">
    <property type="entry name" value="Second domain of Mu2 adaptin subunit (ap50) of ap2 adaptor"/>
    <property type="match status" value="1"/>
</dbReference>
<evidence type="ECO:0000256" key="1">
    <source>
        <dbReference type="SAM" id="MobiDB-lite"/>
    </source>
</evidence>
<feature type="compositionally biased region" description="Low complexity" evidence="1">
    <location>
        <begin position="336"/>
        <end position="347"/>
    </location>
</feature>
<protein>
    <submittedName>
        <fullName evidence="4">C2H2-type domain-containing protein</fullName>
    </submittedName>
</protein>
<proteinExistence type="predicted"/>
<accession>A0A3P8CZQ9</accession>
<evidence type="ECO:0000313" key="4">
    <source>
        <dbReference type="WBParaSite" id="HPBE_0001278701-mRNA-1"/>
    </source>
</evidence>
<evidence type="ECO:0000313" key="2">
    <source>
        <dbReference type="EMBL" id="VDO93618.1"/>
    </source>
</evidence>
<dbReference type="OrthoDB" id="5773768at2759"/>
<dbReference type="InterPro" id="IPR036168">
    <property type="entry name" value="AP2_Mu_C_sf"/>
</dbReference>
<dbReference type="WBParaSite" id="HPBE_0001278701-mRNA-1">
    <property type="protein sequence ID" value="HPBE_0001278701-mRNA-1"/>
    <property type="gene ID" value="HPBE_0001278701"/>
</dbReference>
<keyword evidence="3" id="KW-1185">Reference proteome</keyword>
<sequence length="364" mass="40302">MACMLLQREPPAFELRFACNFKGCLDDRPMSIMGAIEHQAFHFSEVYKTQVHFNFKCDLCNVYHVNKSHHRLCLDDPTGVGHLPYLRSIYTVPMSDPEFHNCVDFGRFANNHMIAVTPTGGRLLPGGAASYLPLGANRGSDVQSAGKLICSILTLQTVEPIIDQMFMYNARGPFLDTPADELSIFGRRISSYRDLDNCDENGNSEKFGRSGGGYYDRNQNDSGDFRGRGRGGYRGRGDRGGFGRGRGRGGRGGFRGDDDDGSFNGRDNNFRGRGRGRGGGQGRWNDRDDGYNSGRSYGDNGNDVKPAKDRSYSRSRSGSPAAKRAFSGDDRRNNNVKRSYSRSRSSSPCEKPAIAGWNSFQGRI</sequence>